<evidence type="ECO:0000259" key="2">
    <source>
        <dbReference type="PROSITE" id="PS50835"/>
    </source>
</evidence>
<feature type="chain" id="PRO_5043517212" description="Ig-like domain-containing protein" evidence="1">
    <location>
        <begin position="20"/>
        <end position="122"/>
    </location>
</feature>
<feature type="domain" description="Ig-like" evidence="2">
    <location>
        <begin position="20"/>
        <end position="109"/>
    </location>
</feature>
<sequence length="122" mass="13784">MYLTLISAVLMWFCTCCCAQHVLTQETQITTSVNQRVTLSCHLNTGTVADANYPYWFQQRAGQPPRLLIYDTSIRPSSIPDRFSGSKSGSYAYLTISATQPDDDSDYYCLMWFNQATTAHCD</sequence>
<dbReference type="AlphaFoldDB" id="A0AAV3A7F0"/>
<proteinExistence type="predicted"/>
<dbReference type="InterPro" id="IPR013106">
    <property type="entry name" value="Ig_V-set"/>
</dbReference>
<dbReference type="PROSITE" id="PS50835">
    <property type="entry name" value="IG_LIKE"/>
    <property type="match status" value="1"/>
</dbReference>
<evidence type="ECO:0000313" key="4">
    <source>
        <dbReference type="Proteomes" id="UP001181693"/>
    </source>
</evidence>
<evidence type="ECO:0000256" key="1">
    <source>
        <dbReference type="SAM" id="SignalP"/>
    </source>
</evidence>
<dbReference type="Gene3D" id="2.60.40.10">
    <property type="entry name" value="Immunoglobulins"/>
    <property type="match status" value="1"/>
</dbReference>
<dbReference type="SMART" id="SM00406">
    <property type="entry name" value="IGv"/>
    <property type="match status" value="1"/>
</dbReference>
<gene>
    <name evidence="3" type="ORF">GDO54_014002</name>
</gene>
<dbReference type="InterPro" id="IPR007110">
    <property type="entry name" value="Ig-like_dom"/>
</dbReference>
<evidence type="ECO:0000313" key="3">
    <source>
        <dbReference type="EMBL" id="DBA23044.1"/>
    </source>
</evidence>
<accession>A0AAV3A7F0</accession>
<dbReference type="InterPro" id="IPR013783">
    <property type="entry name" value="Ig-like_fold"/>
</dbReference>
<protein>
    <recommendedName>
        <fullName evidence="2">Ig-like domain-containing protein</fullName>
    </recommendedName>
</protein>
<dbReference type="EMBL" id="DYDO01000006">
    <property type="protein sequence ID" value="DBA23044.1"/>
    <property type="molecule type" value="Genomic_DNA"/>
</dbReference>
<keyword evidence="1" id="KW-0732">Signal</keyword>
<dbReference type="InterPro" id="IPR050150">
    <property type="entry name" value="IgV_Light_Chain"/>
</dbReference>
<name>A0AAV3A7F0_PYXAD</name>
<reference evidence="3" key="1">
    <citation type="thesis" date="2020" institute="ProQuest LLC" country="789 East Eisenhower Parkway, Ann Arbor, MI, USA">
        <title>Comparative Genomics and Chromosome Evolution.</title>
        <authorList>
            <person name="Mudd A.B."/>
        </authorList>
    </citation>
    <scope>NUCLEOTIDE SEQUENCE</scope>
    <source>
        <strain evidence="3">1538</strain>
        <tissue evidence="3">Blood</tissue>
    </source>
</reference>
<feature type="signal peptide" evidence="1">
    <location>
        <begin position="1"/>
        <end position="19"/>
    </location>
</feature>
<dbReference type="SUPFAM" id="SSF48726">
    <property type="entry name" value="Immunoglobulin"/>
    <property type="match status" value="1"/>
</dbReference>
<comment type="caution">
    <text evidence="3">The sequence shown here is derived from an EMBL/GenBank/DDBJ whole genome shotgun (WGS) entry which is preliminary data.</text>
</comment>
<dbReference type="InterPro" id="IPR036179">
    <property type="entry name" value="Ig-like_dom_sf"/>
</dbReference>
<dbReference type="PANTHER" id="PTHR23267">
    <property type="entry name" value="IMMUNOGLOBULIN LIGHT CHAIN"/>
    <property type="match status" value="1"/>
</dbReference>
<keyword evidence="4" id="KW-1185">Reference proteome</keyword>
<dbReference type="Pfam" id="PF07686">
    <property type="entry name" value="V-set"/>
    <property type="match status" value="1"/>
</dbReference>
<dbReference type="Proteomes" id="UP001181693">
    <property type="component" value="Unassembled WGS sequence"/>
</dbReference>
<organism evidence="3 4">
    <name type="scientific">Pyxicephalus adspersus</name>
    <name type="common">African bullfrog</name>
    <dbReference type="NCBI Taxonomy" id="30357"/>
    <lineage>
        <taxon>Eukaryota</taxon>
        <taxon>Metazoa</taxon>
        <taxon>Chordata</taxon>
        <taxon>Craniata</taxon>
        <taxon>Vertebrata</taxon>
        <taxon>Euteleostomi</taxon>
        <taxon>Amphibia</taxon>
        <taxon>Batrachia</taxon>
        <taxon>Anura</taxon>
        <taxon>Neobatrachia</taxon>
        <taxon>Ranoidea</taxon>
        <taxon>Pyxicephalidae</taxon>
        <taxon>Pyxicephalinae</taxon>
        <taxon>Pyxicephalus</taxon>
    </lineage>
</organism>